<feature type="domain" description="RNase H type-1" evidence="1">
    <location>
        <begin position="1"/>
        <end position="56"/>
    </location>
</feature>
<dbReference type="InterPro" id="IPR036397">
    <property type="entry name" value="RNaseH_sf"/>
</dbReference>
<dbReference type="Pfam" id="PF13456">
    <property type="entry name" value="RVT_3"/>
    <property type="match status" value="1"/>
</dbReference>
<dbReference type="GO" id="GO:0003676">
    <property type="term" value="F:nucleic acid binding"/>
    <property type="evidence" value="ECO:0007669"/>
    <property type="project" value="InterPro"/>
</dbReference>
<dbReference type="AlphaFoldDB" id="A0AAN9IUX8"/>
<proteinExistence type="predicted"/>
<gene>
    <name evidence="2" type="ORF">RJT34_22034</name>
</gene>
<dbReference type="EMBL" id="JAYKXN010000005">
    <property type="protein sequence ID" value="KAK7286793.1"/>
    <property type="molecule type" value="Genomic_DNA"/>
</dbReference>
<protein>
    <recommendedName>
        <fullName evidence="1">RNase H type-1 domain-containing protein</fullName>
    </recommendedName>
</protein>
<dbReference type="Gene3D" id="3.30.420.10">
    <property type="entry name" value="Ribonuclease H-like superfamily/Ribonuclease H"/>
    <property type="match status" value="1"/>
</dbReference>
<comment type="caution">
    <text evidence="2">The sequence shown here is derived from an EMBL/GenBank/DDBJ whole genome shotgun (WGS) entry which is preliminary data.</text>
</comment>
<sequence>MESDNLSLIKSYRKEIQVLEILPIVKDIQQLRDQFQAIGFTWTRRADNEAAHMVAKLDQENNLASRWWLHRPQLLRKILTEDKRKIPPSIRLVPPPGRETSSWEVKRKTFPWSKRGEKVRSLLTNKELWIISPTVCVRTFSKEKL</sequence>
<evidence type="ECO:0000259" key="1">
    <source>
        <dbReference type="Pfam" id="PF13456"/>
    </source>
</evidence>
<evidence type="ECO:0000313" key="2">
    <source>
        <dbReference type="EMBL" id="KAK7286793.1"/>
    </source>
</evidence>
<evidence type="ECO:0000313" key="3">
    <source>
        <dbReference type="Proteomes" id="UP001359559"/>
    </source>
</evidence>
<dbReference type="GO" id="GO:0004523">
    <property type="term" value="F:RNA-DNA hybrid ribonuclease activity"/>
    <property type="evidence" value="ECO:0007669"/>
    <property type="project" value="InterPro"/>
</dbReference>
<dbReference type="InterPro" id="IPR002156">
    <property type="entry name" value="RNaseH_domain"/>
</dbReference>
<keyword evidence="3" id="KW-1185">Reference proteome</keyword>
<reference evidence="2 3" key="1">
    <citation type="submission" date="2024-01" db="EMBL/GenBank/DDBJ databases">
        <title>The genomes of 5 underutilized Papilionoideae crops provide insights into root nodulation and disease resistance.</title>
        <authorList>
            <person name="Yuan L."/>
        </authorList>
    </citation>
    <scope>NUCLEOTIDE SEQUENCE [LARGE SCALE GENOMIC DNA]</scope>
    <source>
        <strain evidence="2">LY-2023</strain>
        <tissue evidence="2">Leaf</tissue>
    </source>
</reference>
<name>A0AAN9IUX8_CLITE</name>
<organism evidence="2 3">
    <name type="scientific">Clitoria ternatea</name>
    <name type="common">Butterfly pea</name>
    <dbReference type="NCBI Taxonomy" id="43366"/>
    <lineage>
        <taxon>Eukaryota</taxon>
        <taxon>Viridiplantae</taxon>
        <taxon>Streptophyta</taxon>
        <taxon>Embryophyta</taxon>
        <taxon>Tracheophyta</taxon>
        <taxon>Spermatophyta</taxon>
        <taxon>Magnoliopsida</taxon>
        <taxon>eudicotyledons</taxon>
        <taxon>Gunneridae</taxon>
        <taxon>Pentapetalae</taxon>
        <taxon>rosids</taxon>
        <taxon>fabids</taxon>
        <taxon>Fabales</taxon>
        <taxon>Fabaceae</taxon>
        <taxon>Papilionoideae</taxon>
        <taxon>50 kb inversion clade</taxon>
        <taxon>NPAAA clade</taxon>
        <taxon>indigoferoid/millettioid clade</taxon>
        <taxon>Phaseoleae</taxon>
        <taxon>Clitoria</taxon>
    </lineage>
</organism>
<accession>A0AAN9IUX8</accession>
<dbReference type="Proteomes" id="UP001359559">
    <property type="component" value="Unassembled WGS sequence"/>
</dbReference>